<dbReference type="InParanoid" id="A0A0G4EAG5"/>
<reference evidence="2 3" key="1">
    <citation type="submission" date="2014-11" db="EMBL/GenBank/DDBJ databases">
        <authorList>
            <person name="Zhu J."/>
            <person name="Qi W."/>
            <person name="Song R."/>
        </authorList>
    </citation>
    <scope>NUCLEOTIDE SEQUENCE [LARGE SCALE GENOMIC DNA]</scope>
</reference>
<dbReference type="AlphaFoldDB" id="A0A0G4EAG5"/>
<dbReference type="VEuPathDB" id="CryptoDB:Vbra_6878"/>
<feature type="compositionally biased region" description="Low complexity" evidence="1">
    <location>
        <begin position="1"/>
        <end position="14"/>
    </location>
</feature>
<dbReference type="EMBL" id="CDMY01000091">
    <property type="protein sequence ID" value="CEL92600.1"/>
    <property type="molecule type" value="Genomic_DNA"/>
</dbReference>
<protein>
    <submittedName>
        <fullName evidence="2">Uncharacterized protein</fullName>
    </submittedName>
</protein>
<feature type="region of interest" description="Disordered" evidence="1">
    <location>
        <begin position="1"/>
        <end position="21"/>
    </location>
</feature>
<evidence type="ECO:0000313" key="2">
    <source>
        <dbReference type="EMBL" id="CEL92600.1"/>
    </source>
</evidence>
<name>A0A0G4EAG5_VITBC</name>
<keyword evidence="3" id="KW-1185">Reference proteome</keyword>
<gene>
    <name evidence="2" type="ORF">Vbra_6878</name>
</gene>
<proteinExistence type="predicted"/>
<organism evidence="2 3">
    <name type="scientific">Vitrella brassicaformis (strain CCMP3155)</name>
    <dbReference type="NCBI Taxonomy" id="1169540"/>
    <lineage>
        <taxon>Eukaryota</taxon>
        <taxon>Sar</taxon>
        <taxon>Alveolata</taxon>
        <taxon>Colpodellida</taxon>
        <taxon>Vitrellaceae</taxon>
        <taxon>Vitrella</taxon>
    </lineage>
</organism>
<evidence type="ECO:0000256" key="1">
    <source>
        <dbReference type="SAM" id="MobiDB-lite"/>
    </source>
</evidence>
<dbReference type="Proteomes" id="UP000041254">
    <property type="component" value="Unassembled WGS sequence"/>
</dbReference>
<accession>A0A0G4EAG5</accession>
<sequence>MASSASPLSASTTANLTDRRHGVQVVRLHEHTDTDTDQQPFADGVNSCATSNVLCQDPEHVCYRLIYRKGRKHDKGIAKYLNRGKQLSGKLGGLFAPIKEFTFGVCVKNTDKDLDNWCPEAIRSSHFPPEMKGMEGRLQKRVCEVTEIAGCFTGRCEIQVPRDEQWGTLFLYNQVYKRLVDVWGWSEMKNTCKPEKCKLA</sequence>
<evidence type="ECO:0000313" key="3">
    <source>
        <dbReference type="Proteomes" id="UP000041254"/>
    </source>
</evidence>